<dbReference type="SUPFAM" id="SSF52540">
    <property type="entry name" value="P-loop containing nucleoside triphosphate hydrolases"/>
    <property type="match status" value="1"/>
</dbReference>
<evidence type="ECO:0000313" key="1">
    <source>
        <dbReference type="EMBL" id="CAD7237451.1"/>
    </source>
</evidence>
<reference evidence="1" key="1">
    <citation type="submission" date="2020-11" db="EMBL/GenBank/DDBJ databases">
        <authorList>
            <person name="Tran Van P."/>
        </authorList>
    </citation>
    <scope>NUCLEOTIDE SEQUENCE</scope>
</reference>
<protein>
    <submittedName>
        <fullName evidence="1">Uncharacterized protein</fullName>
    </submittedName>
</protein>
<name>A0A7R8ZZ89_9CRUS</name>
<organism evidence="1">
    <name type="scientific">Cyprideis torosa</name>
    <dbReference type="NCBI Taxonomy" id="163714"/>
    <lineage>
        <taxon>Eukaryota</taxon>
        <taxon>Metazoa</taxon>
        <taxon>Ecdysozoa</taxon>
        <taxon>Arthropoda</taxon>
        <taxon>Crustacea</taxon>
        <taxon>Oligostraca</taxon>
        <taxon>Ostracoda</taxon>
        <taxon>Podocopa</taxon>
        <taxon>Podocopida</taxon>
        <taxon>Cytherocopina</taxon>
        <taxon>Cytheroidea</taxon>
        <taxon>Cytherideidae</taxon>
        <taxon>Cyprideis</taxon>
    </lineage>
</organism>
<accession>A0A7R8ZZ89</accession>
<gene>
    <name evidence="1" type="ORF">CTOB1V02_LOCUS15266</name>
</gene>
<dbReference type="PANTHER" id="PTHR34383">
    <property type="entry name" value="POLYPHOSPHATE:AMP PHOSPHOTRANSFERASE-RELATED"/>
    <property type="match status" value="1"/>
</dbReference>
<dbReference type="InterPro" id="IPR022488">
    <property type="entry name" value="PPK2-related"/>
</dbReference>
<dbReference type="Pfam" id="PF03976">
    <property type="entry name" value="PPK2"/>
    <property type="match status" value="2"/>
</dbReference>
<proteinExistence type="predicted"/>
<feature type="non-terminal residue" evidence="1">
    <location>
        <position position="184"/>
    </location>
</feature>
<dbReference type="Gene3D" id="3.40.50.300">
    <property type="entry name" value="P-loop containing nucleotide triphosphate hydrolases"/>
    <property type="match status" value="2"/>
</dbReference>
<dbReference type="AlphaFoldDB" id="A0A7R8ZZ89"/>
<sequence length="184" mass="21068">MEELAEGDSVIYAETTGDKGPQATWSRIIEEKKRLLIIFEGRDAAGKGGTIKRCVAPLNPRNYRVTALAKPTEVEMGQWYFQRYLCHLPRAGEMVFFDRSCIGKKEQAQRLKKRSEDPMKNWKLGPLDREAQEKWDETSTYISAMLARTGTEKTPWTEVWFKHYEGISSSVLRRYPGGTGGKED</sequence>
<dbReference type="EMBL" id="OB688240">
    <property type="protein sequence ID" value="CAD7237451.1"/>
    <property type="molecule type" value="Genomic_DNA"/>
</dbReference>
<dbReference type="PANTHER" id="PTHR34383:SF1">
    <property type="entry name" value="ADP-POLYPHOSPHATE PHOSPHOTRANSFERASE"/>
    <property type="match status" value="1"/>
</dbReference>
<dbReference type="InterPro" id="IPR027417">
    <property type="entry name" value="P-loop_NTPase"/>
</dbReference>
<dbReference type="OrthoDB" id="10064172at2759"/>